<organism evidence="3 4">
    <name type="scientific">Alteromonas naphthalenivorans</name>
    <dbReference type="NCBI Taxonomy" id="715451"/>
    <lineage>
        <taxon>Bacteria</taxon>
        <taxon>Pseudomonadati</taxon>
        <taxon>Pseudomonadota</taxon>
        <taxon>Gammaproteobacteria</taxon>
        <taxon>Alteromonadales</taxon>
        <taxon>Alteromonadaceae</taxon>
        <taxon>Alteromonas/Salinimonas group</taxon>
        <taxon>Alteromonas</taxon>
    </lineage>
</organism>
<gene>
    <name evidence="3" type="ordered locus">ambt_14495</name>
</gene>
<sequence length="300" mass="32136">MLAKSTLAPVSLKPDPPTPDPLTPTTATPTSLSAASKLYEASQKIAFSCLLIAQAFFVSYLIAGYGFTVVTVGVSQWNRFNSTAYVAGDSLGNGMYAAHVLLAIVMIIGGSLQLVPAIRRNYKTFHKYNGRLFVTLACSISLAGMYLLLSRGTVGNPLLHGLTAFSGVMVIVSSFFAIRAIRNANVTLHQRWALHLFLAANGVLFFRLFIFAWMTLFGTLGINTADFTGPAVISVSVLSYVAPHIIAQLIWVVKVTATGNTNRVSLLKNLISVTLLVVSAVFIIGLFGLTLGSWYPAVVA</sequence>
<feature type="transmembrane region" description="Helical" evidence="2">
    <location>
        <begin position="237"/>
        <end position="257"/>
    </location>
</feature>
<dbReference type="OrthoDB" id="8759010at2"/>
<evidence type="ECO:0000256" key="2">
    <source>
        <dbReference type="SAM" id="Phobius"/>
    </source>
</evidence>
<dbReference type="eggNOG" id="ENOG502ZCJ3">
    <property type="taxonomic scope" value="Bacteria"/>
</dbReference>
<name>F5Z4S6_ALTNA</name>
<dbReference type="InterPro" id="IPR018750">
    <property type="entry name" value="DUF2306_membrane"/>
</dbReference>
<feature type="region of interest" description="Disordered" evidence="1">
    <location>
        <begin position="1"/>
        <end position="28"/>
    </location>
</feature>
<evidence type="ECO:0000313" key="4">
    <source>
        <dbReference type="Proteomes" id="UP000000683"/>
    </source>
</evidence>
<keyword evidence="2" id="KW-0472">Membrane</keyword>
<keyword evidence="2" id="KW-1133">Transmembrane helix</keyword>
<feature type="transmembrane region" description="Helical" evidence="2">
    <location>
        <begin position="161"/>
        <end position="181"/>
    </location>
</feature>
<evidence type="ECO:0000256" key="1">
    <source>
        <dbReference type="SAM" id="MobiDB-lite"/>
    </source>
</evidence>
<dbReference type="Pfam" id="PF10067">
    <property type="entry name" value="DUF2306"/>
    <property type="match status" value="1"/>
</dbReference>
<dbReference type="AlphaFoldDB" id="F5Z4S6"/>
<feature type="transmembrane region" description="Helical" evidence="2">
    <location>
        <begin position="45"/>
        <end position="74"/>
    </location>
</feature>
<protein>
    <recommendedName>
        <fullName evidence="5">DUF2306 domain-containing protein</fullName>
    </recommendedName>
</protein>
<keyword evidence="2" id="KW-0812">Transmembrane</keyword>
<feature type="transmembrane region" description="Helical" evidence="2">
    <location>
        <begin position="130"/>
        <end position="149"/>
    </location>
</feature>
<reference evidence="3 4" key="1">
    <citation type="journal article" date="2011" name="J. Bacteriol.">
        <title>Complete genome sequence of the polycyclic aromatic hydrocarbon-degrading bacterium Alteromonas sp. strain SN2.</title>
        <authorList>
            <person name="Jin H.M."/>
            <person name="Jeong H."/>
            <person name="Moon E.J."/>
            <person name="Math R.K."/>
            <person name="Lee K."/>
            <person name="Kim H.J."/>
            <person name="Jeon C.O."/>
            <person name="Oh T.K."/>
            <person name="Kim J.F."/>
        </authorList>
    </citation>
    <scope>NUCLEOTIDE SEQUENCE [LARGE SCALE GENOMIC DNA]</scope>
    <source>
        <strain evidence="4">JCM 17741 / KACC 18427 / KCTC 11700BP / SN2</strain>
    </source>
</reference>
<feature type="transmembrane region" description="Helical" evidence="2">
    <location>
        <begin position="94"/>
        <end position="118"/>
    </location>
</feature>
<dbReference type="RefSeq" id="WP_013785338.1">
    <property type="nucleotide sequence ID" value="NC_015554.1"/>
</dbReference>
<evidence type="ECO:0000313" key="3">
    <source>
        <dbReference type="EMBL" id="AEF04413.1"/>
    </source>
</evidence>
<dbReference type="EMBL" id="CP002339">
    <property type="protein sequence ID" value="AEF04413.1"/>
    <property type="molecule type" value="Genomic_DNA"/>
</dbReference>
<feature type="transmembrane region" description="Helical" evidence="2">
    <location>
        <begin position="193"/>
        <end position="217"/>
    </location>
</feature>
<accession>F5Z4S6</accession>
<dbReference type="Proteomes" id="UP000000683">
    <property type="component" value="Chromosome"/>
</dbReference>
<dbReference type="KEGG" id="alt:ambt_14495"/>
<evidence type="ECO:0008006" key="5">
    <source>
        <dbReference type="Google" id="ProtNLM"/>
    </source>
</evidence>
<feature type="transmembrane region" description="Helical" evidence="2">
    <location>
        <begin position="269"/>
        <end position="295"/>
    </location>
</feature>
<proteinExistence type="predicted"/>
<dbReference type="HOGENOM" id="CLU_088209_0_0_6"/>
<keyword evidence="4" id="KW-1185">Reference proteome</keyword>